<dbReference type="PRINTS" id="PR00727">
    <property type="entry name" value="LEADERPTASE"/>
</dbReference>
<evidence type="ECO:0000256" key="9">
    <source>
        <dbReference type="RuleBase" id="RU362042"/>
    </source>
</evidence>
<dbReference type="GO" id="GO:0006465">
    <property type="term" value="P:signal peptide processing"/>
    <property type="evidence" value="ECO:0007669"/>
    <property type="project" value="InterPro"/>
</dbReference>
<dbReference type="EMBL" id="DXET01000147">
    <property type="protein sequence ID" value="HIX81668.1"/>
    <property type="molecule type" value="Genomic_DNA"/>
</dbReference>
<evidence type="ECO:0000256" key="2">
    <source>
        <dbReference type="ARBA" id="ARBA00004401"/>
    </source>
</evidence>
<dbReference type="SUPFAM" id="SSF51306">
    <property type="entry name" value="LexA/Signal peptidase"/>
    <property type="match status" value="1"/>
</dbReference>
<evidence type="ECO:0000256" key="3">
    <source>
        <dbReference type="ARBA" id="ARBA00009370"/>
    </source>
</evidence>
<keyword evidence="8" id="KW-0472">Membrane</keyword>
<evidence type="ECO:0000259" key="10">
    <source>
        <dbReference type="Pfam" id="PF10502"/>
    </source>
</evidence>
<evidence type="ECO:0000313" key="12">
    <source>
        <dbReference type="Proteomes" id="UP000886724"/>
    </source>
</evidence>
<evidence type="ECO:0000256" key="8">
    <source>
        <dbReference type="RuleBase" id="RU003993"/>
    </source>
</evidence>
<dbReference type="Gene3D" id="2.10.109.10">
    <property type="entry name" value="Umud Fragment, subunit A"/>
    <property type="match status" value="1"/>
</dbReference>
<evidence type="ECO:0000256" key="4">
    <source>
        <dbReference type="ARBA" id="ARBA00013208"/>
    </source>
</evidence>
<dbReference type="InterPro" id="IPR019756">
    <property type="entry name" value="Pept_S26A_signal_pept_1_Ser-AS"/>
</dbReference>
<dbReference type="GO" id="GO:0009003">
    <property type="term" value="F:signal peptidase activity"/>
    <property type="evidence" value="ECO:0007669"/>
    <property type="project" value="UniProtKB-EC"/>
</dbReference>
<dbReference type="InterPro" id="IPR019757">
    <property type="entry name" value="Pept_S26A_signal_pept_1_Lys-AS"/>
</dbReference>
<feature type="active site" evidence="7">
    <location>
        <position position="38"/>
    </location>
</feature>
<dbReference type="AlphaFoldDB" id="A0A9D1XLE2"/>
<evidence type="ECO:0000256" key="1">
    <source>
        <dbReference type="ARBA" id="ARBA00000677"/>
    </source>
</evidence>
<evidence type="ECO:0000256" key="7">
    <source>
        <dbReference type="PIRSR" id="PIRSR600223-1"/>
    </source>
</evidence>
<proteinExistence type="inferred from homology"/>
<dbReference type="NCBIfam" id="TIGR02227">
    <property type="entry name" value="sigpep_I_bact"/>
    <property type="match status" value="1"/>
</dbReference>
<keyword evidence="5 8" id="KW-0645">Protease</keyword>
<name>A0A9D1XLE2_9FIRM</name>
<keyword evidence="8" id="KW-1133">Transmembrane helix</keyword>
<keyword evidence="6 8" id="KW-0378">Hydrolase</keyword>
<accession>A0A9D1XLE2</accession>
<dbReference type="GO" id="GO:0005886">
    <property type="term" value="C:plasma membrane"/>
    <property type="evidence" value="ECO:0007669"/>
    <property type="project" value="UniProtKB-SubCell"/>
</dbReference>
<gene>
    <name evidence="11" type="primary">lepB</name>
    <name evidence="11" type="ORF">H9980_06820</name>
</gene>
<dbReference type="Pfam" id="PF10502">
    <property type="entry name" value="Peptidase_S26"/>
    <property type="match status" value="1"/>
</dbReference>
<dbReference type="PROSITE" id="PS00760">
    <property type="entry name" value="SPASE_I_2"/>
    <property type="match status" value="1"/>
</dbReference>
<dbReference type="Proteomes" id="UP000886724">
    <property type="component" value="Unassembled WGS sequence"/>
</dbReference>
<comment type="caution">
    <text evidence="11">The sequence shown here is derived from an EMBL/GenBank/DDBJ whole genome shotgun (WGS) entry which is preliminary data.</text>
</comment>
<dbReference type="CDD" id="cd06530">
    <property type="entry name" value="S26_SPase_I"/>
    <property type="match status" value="1"/>
</dbReference>
<evidence type="ECO:0000256" key="6">
    <source>
        <dbReference type="ARBA" id="ARBA00022801"/>
    </source>
</evidence>
<dbReference type="InterPro" id="IPR036286">
    <property type="entry name" value="LexA/Signal_pep-like_sf"/>
</dbReference>
<comment type="similarity">
    <text evidence="3 9">Belongs to the peptidase S26 family.</text>
</comment>
<dbReference type="InterPro" id="IPR000223">
    <property type="entry name" value="Pept_S26A_signal_pept_1"/>
</dbReference>
<keyword evidence="8" id="KW-0812">Transmembrane</keyword>
<sequence>MKKKKQLIKFLIQIIVIVLVTTIIFTRVIIPVRVDGQSMYPTLNDGDFAVVNAMYLSKEDIQRFDVVVLECDVLDKDIVKRIIGLPGETVTYREDRLYINGVYYAEPFLDQNYIEEAKSNYQTDRFTNDFEITLKDDEIFVLGDNRLHSTDSRALGNFSYDDIVGKKGLVVFPFNNMKFID</sequence>
<evidence type="ECO:0000256" key="5">
    <source>
        <dbReference type="ARBA" id="ARBA00022670"/>
    </source>
</evidence>
<dbReference type="PANTHER" id="PTHR43390:SF1">
    <property type="entry name" value="CHLOROPLAST PROCESSING PEPTIDASE"/>
    <property type="match status" value="1"/>
</dbReference>
<feature type="transmembrane region" description="Helical" evidence="8">
    <location>
        <begin position="7"/>
        <end position="30"/>
    </location>
</feature>
<dbReference type="PROSITE" id="PS00501">
    <property type="entry name" value="SPASE_I_1"/>
    <property type="match status" value="1"/>
</dbReference>
<comment type="subcellular location">
    <subcellularLocation>
        <location evidence="2">Cell membrane</location>
        <topology evidence="2">Single-pass type II membrane protein</topology>
    </subcellularLocation>
    <subcellularLocation>
        <location evidence="9">Membrane</location>
        <topology evidence="9">Single-pass type II membrane protein</topology>
    </subcellularLocation>
</comment>
<dbReference type="InterPro" id="IPR019533">
    <property type="entry name" value="Peptidase_S26"/>
</dbReference>
<feature type="domain" description="Peptidase S26" evidence="10">
    <location>
        <begin position="8"/>
        <end position="171"/>
    </location>
</feature>
<dbReference type="PANTHER" id="PTHR43390">
    <property type="entry name" value="SIGNAL PEPTIDASE I"/>
    <property type="match status" value="1"/>
</dbReference>
<dbReference type="EC" id="3.4.21.89" evidence="4 8"/>
<dbReference type="GO" id="GO:0004252">
    <property type="term" value="F:serine-type endopeptidase activity"/>
    <property type="evidence" value="ECO:0007669"/>
    <property type="project" value="InterPro"/>
</dbReference>
<comment type="catalytic activity">
    <reaction evidence="1 8">
        <text>Cleavage of hydrophobic, N-terminal signal or leader sequences from secreted and periplasmic proteins.</text>
        <dbReference type="EC" id="3.4.21.89"/>
    </reaction>
</comment>
<evidence type="ECO:0000313" key="11">
    <source>
        <dbReference type="EMBL" id="HIX81668.1"/>
    </source>
</evidence>
<feature type="active site" evidence="7">
    <location>
        <position position="80"/>
    </location>
</feature>
<reference evidence="11" key="2">
    <citation type="submission" date="2021-04" db="EMBL/GenBank/DDBJ databases">
        <authorList>
            <person name="Gilroy R."/>
        </authorList>
    </citation>
    <scope>NUCLEOTIDE SEQUENCE</scope>
    <source>
        <strain evidence="11">ChiGjej1B1-14440</strain>
    </source>
</reference>
<organism evidence="11 12">
    <name type="scientific">Candidatus Erysipelatoclostridium merdavium</name>
    <dbReference type="NCBI Taxonomy" id="2838566"/>
    <lineage>
        <taxon>Bacteria</taxon>
        <taxon>Bacillati</taxon>
        <taxon>Bacillota</taxon>
        <taxon>Erysipelotrichia</taxon>
        <taxon>Erysipelotrichales</taxon>
        <taxon>Erysipelotrichales incertae sedis</taxon>
    </lineage>
</organism>
<reference evidence="11" key="1">
    <citation type="journal article" date="2021" name="PeerJ">
        <title>Extensive microbial diversity within the chicken gut microbiome revealed by metagenomics and culture.</title>
        <authorList>
            <person name="Gilroy R."/>
            <person name="Ravi A."/>
            <person name="Getino M."/>
            <person name="Pursley I."/>
            <person name="Horton D.L."/>
            <person name="Alikhan N.F."/>
            <person name="Baker D."/>
            <person name="Gharbi K."/>
            <person name="Hall N."/>
            <person name="Watson M."/>
            <person name="Adriaenssens E.M."/>
            <person name="Foster-Nyarko E."/>
            <person name="Jarju S."/>
            <person name="Secka A."/>
            <person name="Antonio M."/>
            <person name="Oren A."/>
            <person name="Chaudhuri R.R."/>
            <person name="La Ragione R."/>
            <person name="Hildebrand F."/>
            <person name="Pallen M.J."/>
        </authorList>
    </citation>
    <scope>NUCLEOTIDE SEQUENCE</scope>
    <source>
        <strain evidence="11">ChiGjej1B1-14440</strain>
    </source>
</reference>
<dbReference type="PROSITE" id="PS00761">
    <property type="entry name" value="SPASE_I_3"/>
    <property type="match status" value="1"/>
</dbReference>
<protein>
    <recommendedName>
        <fullName evidence="4 8">Signal peptidase I</fullName>
        <ecNumber evidence="4 8">3.4.21.89</ecNumber>
    </recommendedName>
</protein>
<dbReference type="InterPro" id="IPR019758">
    <property type="entry name" value="Pept_S26A_signal_pept_1_CS"/>
</dbReference>